<name>A0A5M9MK54_9EURO</name>
<dbReference type="OrthoDB" id="3535423at2759"/>
<accession>A0A5M9MK54</accession>
<protein>
    <recommendedName>
        <fullName evidence="3">NAD-dependent epimerase/dehydratase domain-containing protein</fullName>
    </recommendedName>
</protein>
<dbReference type="GeneID" id="54329474"/>
<organism evidence="1 2">
    <name type="scientific">Aspergillus tanneri</name>
    <dbReference type="NCBI Taxonomy" id="1220188"/>
    <lineage>
        <taxon>Eukaryota</taxon>
        <taxon>Fungi</taxon>
        <taxon>Dikarya</taxon>
        <taxon>Ascomycota</taxon>
        <taxon>Pezizomycotina</taxon>
        <taxon>Eurotiomycetes</taxon>
        <taxon>Eurotiomycetidae</taxon>
        <taxon>Eurotiales</taxon>
        <taxon>Aspergillaceae</taxon>
        <taxon>Aspergillus</taxon>
        <taxon>Aspergillus subgen. Circumdati</taxon>
    </lineage>
</organism>
<evidence type="ECO:0000313" key="2">
    <source>
        <dbReference type="Proteomes" id="UP000324241"/>
    </source>
</evidence>
<dbReference type="Gene3D" id="3.40.50.720">
    <property type="entry name" value="NAD(P)-binding Rossmann-like Domain"/>
    <property type="match status" value="1"/>
</dbReference>
<comment type="caution">
    <text evidence="1">The sequence shown here is derived from an EMBL/GenBank/DDBJ whole genome shotgun (WGS) entry which is preliminary data.</text>
</comment>
<sequence>MAMTLILTGSTSFVGRKVLEQCLQNTSITSIANLFHRVLPAAVSSNPKPTVRIVDDF</sequence>
<reference evidence="1 2" key="1">
    <citation type="submission" date="2019-08" db="EMBL/GenBank/DDBJ databases">
        <title>The genome sequence of a newly discovered highly antifungal drug resistant Aspergillus species, Aspergillus tanneri NIH 1004.</title>
        <authorList>
            <person name="Mounaud S."/>
            <person name="Singh I."/>
            <person name="Joardar V."/>
            <person name="Pakala S."/>
            <person name="Pakala S."/>
            <person name="Venepally P."/>
            <person name="Chung J.K."/>
            <person name="Losada L."/>
            <person name="Nierman W.C."/>
        </authorList>
    </citation>
    <scope>NUCLEOTIDE SEQUENCE [LARGE SCALE GENOMIC DNA]</scope>
    <source>
        <strain evidence="1 2">NIH1004</strain>
    </source>
</reference>
<evidence type="ECO:0000313" key="1">
    <source>
        <dbReference type="EMBL" id="KAA8645353.1"/>
    </source>
</evidence>
<proteinExistence type="predicted"/>
<dbReference type="RefSeq" id="XP_033424714.1">
    <property type="nucleotide sequence ID" value="XM_033571399.1"/>
</dbReference>
<dbReference type="AlphaFoldDB" id="A0A5M9MK54"/>
<gene>
    <name evidence="1" type="ORF">ATNIH1004_006772</name>
</gene>
<evidence type="ECO:0008006" key="3">
    <source>
        <dbReference type="Google" id="ProtNLM"/>
    </source>
</evidence>
<dbReference type="Proteomes" id="UP000324241">
    <property type="component" value="Unassembled WGS sequence"/>
</dbReference>
<dbReference type="EMBL" id="QUQM01000007">
    <property type="protein sequence ID" value="KAA8645353.1"/>
    <property type="molecule type" value="Genomic_DNA"/>
</dbReference>